<dbReference type="AlphaFoldDB" id="A0A6A6BR18"/>
<dbReference type="OrthoDB" id="5272396at2759"/>
<dbReference type="PANTHER" id="PTHR42085">
    <property type="entry name" value="F-BOX DOMAIN-CONTAINING PROTEIN"/>
    <property type="match status" value="1"/>
</dbReference>
<proteinExistence type="predicted"/>
<protein>
    <submittedName>
        <fullName evidence="2">Uncharacterized protein</fullName>
    </submittedName>
</protein>
<dbReference type="RefSeq" id="XP_033402235.1">
    <property type="nucleotide sequence ID" value="XM_033542825.1"/>
</dbReference>
<name>A0A6A6BR18_9PEZI</name>
<evidence type="ECO:0000256" key="1">
    <source>
        <dbReference type="SAM" id="MobiDB-lite"/>
    </source>
</evidence>
<feature type="compositionally biased region" description="Basic and acidic residues" evidence="1">
    <location>
        <begin position="15"/>
        <end position="32"/>
    </location>
</feature>
<dbReference type="PANTHER" id="PTHR42085:SF2">
    <property type="entry name" value="F-BOX DOMAIN-CONTAINING PROTEIN"/>
    <property type="match status" value="1"/>
</dbReference>
<accession>A0A6A6BR18</accession>
<sequence>MAEQALPPEGFAVKAVEEPHGEDHENREIDESRHENSRMIDFMHGEGVCHFFRLPAELRNQVYELALGVPLTVLINEEFGHARKYPYEQRKLVTISRQDEKPTVDLLLISRQVHYEATPIFYGQTKFKTWMCLVSNFICQIGTSVKYLKSLETYRLDDFYCEGPSILKAPSPQWSLQLGLARNLRHFSIGGMDDKYLSSRHDLVTFLYYFFQHWIKAIGEESGNKFAALECLKFTYYHHGQDAADKHMESDMGFRQKFKDLIDSHPFDDDPHEQELP</sequence>
<reference evidence="2" key="1">
    <citation type="journal article" date="2020" name="Stud. Mycol.">
        <title>101 Dothideomycetes genomes: a test case for predicting lifestyles and emergence of pathogens.</title>
        <authorList>
            <person name="Haridas S."/>
            <person name="Albert R."/>
            <person name="Binder M."/>
            <person name="Bloem J."/>
            <person name="Labutti K."/>
            <person name="Salamov A."/>
            <person name="Andreopoulos B."/>
            <person name="Baker S."/>
            <person name="Barry K."/>
            <person name="Bills G."/>
            <person name="Bluhm B."/>
            <person name="Cannon C."/>
            <person name="Castanera R."/>
            <person name="Culley D."/>
            <person name="Daum C."/>
            <person name="Ezra D."/>
            <person name="Gonzalez J."/>
            <person name="Henrissat B."/>
            <person name="Kuo A."/>
            <person name="Liang C."/>
            <person name="Lipzen A."/>
            <person name="Lutzoni F."/>
            <person name="Magnuson J."/>
            <person name="Mondo S."/>
            <person name="Nolan M."/>
            <person name="Ohm R."/>
            <person name="Pangilinan J."/>
            <person name="Park H.-J."/>
            <person name="Ramirez L."/>
            <person name="Alfaro M."/>
            <person name="Sun H."/>
            <person name="Tritt A."/>
            <person name="Yoshinaga Y."/>
            <person name="Zwiers L.-H."/>
            <person name="Turgeon B."/>
            <person name="Goodwin S."/>
            <person name="Spatafora J."/>
            <person name="Crous P."/>
            <person name="Grigoriev I."/>
        </authorList>
    </citation>
    <scope>NUCLEOTIDE SEQUENCE</scope>
    <source>
        <strain evidence="2">CBS 121167</strain>
    </source>
</reference>
<dbReference type="EMBL" id="ML995475">
    <property type="protein sequence ID" value="KAF2146526.1"/>
    <property type="molecule type" value="Genomic_DNA"/>
</dbReference>
<feature type="region of interest" description="Disordered" evidence="1">
    <location>
        <begin position="1"/>
        <end position="32"/>
    </location>
</feature>
<keyword evidence="3" id="KW-1185">Reference proteome</keyword>
<dbReference type="InterPro" id="IPR038883">
    <property type="entry name" value="AN11006-like"/>
</dbReference>
<dbReference type="GeneID" id="54300322"/>
<evidence type="ECO:0000313" key="2">
    <source>
        <dbReference type="EMBL" id="KAF2146526.1"/>
    </source>
</evidence>
<dbReference type="Proteomes" id="UP000799438">
    <property type="component" value="Unassembled WGS sequence"/>
</dbReference>
<gene>
    <name evidence="2" type="ORF">K452DRAFT_304485</name>
</gene>
<evidence type="ECO:0000313" key="3">
    <source>
        <dbReference type="Proteomes" id="UP000799438"/>
    </source>
</evidence>
<organism evidence="2 3">
    <name type="scientific">Aplosporella prunicola CBS 121167</name>
    <dbReference type="NCBI Taxonomy" id="1176127"/>
    <lineage>
        <taxon>Eukaryota</taxon>
        <taxon>Fungi</taxon>
        <taxon>Dikarya</taxon>
        <taxon>Ascomycota</taxon>
        <taxon>Pezizomycotina</taxon>
        <taxon>Dothideomycetes</taxon>
        <taxon>Dothideomycetes incertae sedis</taxon>
        <taxon>Botryosphaeriales</taxon>
        <taxon>Aplosporellaceae</taxon>
        <taxon>Aplosporella</taxon>
    </lineage>
</organism>